<dbReference type="InterPro" id="IPR037284">
    <property type="entry name" value="SUF_FeS_clus_asmbl_SufBD_sf"/>
</dbReference>
<dbReference type="InterPro" id="IPR011542">
    <property type="entry name" value="SUF_FeS_clus_asmbl_SufD"/>
</dbReference>
<dbReference type="PANTHER" id="PTHR43575:SF1">
    <property type="entry name" value="PROTEIN ABCI7, CHLOROPLASTIC"/>
    <property type="match status" value="1"/>
</dbReference>
<evidence type="ECO:0000313" key="4">
    <source>
        <dbReference type="Proteomes" id="UP000462066"/>
    </source>
</evidence>
<gene>
    <name evidence="3" type="primary">sufD</name>
    <name evidence="3" type="ORF">B1992_01900</name>
</gene>
<proteinExistence type="predicted"/>
<evidence type="ECO:0000313" key="3">
    <source>
        <dbReference type="EMBL" id="KAF1688191.1"/>
    </source>
</evidence>
<dbReference type="Pfam" id="PF01458">
    <property type="entry name" value="SUFBD_core"/>
    <property type="match status" value="1"/>
</dbReference>
<feature type="domain" description="SUF system FeS cluster assembly SufBD core" evidence="2">
    <location>
        <begin position="191"/>
        <end position="418"/>
    </location>
</feature>
<dbReference type="Proteomes" id="UP000462066">
    <property type="component" value="Unassembled WGS sequence"/>
</dbReference>
<protein>
    <submittedName>
        <fullName evidence="3">Fe-S cluster assembly protein SufD</fullName>
    </submittedName>
</protein>
<evidence type="ECO:0000259" key="2">
    <source>
        <dbReference type="Pfam" id="PF01458"/>
    </source>
</evidence>
<organism evidence="3 4">
    <name type="scientific">Pseudoxanthomonas broegbernensis</name>
    <dbReference type="NCBI Taxonomy" id="83619"/>
    <lineage>
        <taxon>Bacteria</taxon>
        <taxon>Pseudomonadati</taxon>
        <taxon>Pseudomonadota</taxon>
        <taxon>Gammaproteobacteria</taxon>
        <taxon>Lysobacterales</taxon>
        <taxon>Lysobacteraceae</taxon>
        <taxon>Pseudoxanthomonas</taxon>
    </lineage>
</organism>
<dbReference type="RefSeq" id="WP_162309746.1">
    <property type="nucleotide sequence ID" value="NZ_JACHGU010000003.1"/>
</dbReference>
<dbReference type="EMBL" id="MWIP01000001">
    <property type="protein sequence ID" value="KAF1688191.1"/>
    <property type="molecule type" value="Genomic_DNA"/>
</dbReference>
<dbReference type="AlphaFoldDB" id="A0A7V8K8K0"/>
<dbReference type="PANTHER" id="PTHR43575">
    <property type="entry name" value="PROTEIN ABCI7, CHLOROPLASTIC"/>
    <property type="match status" value="1"/>
</dbReference>
<name>A0A7V8K8K0_9GAMM</name>
<dbReference type="NCBIfam" id="TIGR01981">
    <property type="entry name" value="sufD"/>
    <property type="match status" value="1"/>
</dbReference>
<evidence type="ECO:0000256" key="1">
    <source>
        <dbReference type="SAM" id="MobiDB-lite"/>
    </source>
</evidence>
<reference evidence="3 4" key="1">
    <citation type="submission" date="2017-10" db="EMBL/GenBank/DDBJ databases">
        <title>Whole genome sequencing of Pseudoxanthomonas broegbernensis DSM 12573(T).</title>
        <authorList>
            <person name="Kumar S."/>
            <person name="Bansal K."/>
            <person name="Kaur A."/>
            <person name="Patil P."/>
            <person name="Sharma S."/>
            <person name="Patil P.B."/>
        </authorList>
    </citation>
    <scope>NUCLEOTIDE SEQUENCE [LARGE SCALE GENOMIC DNA]</scope>
    <source>
        <strain evidence="3 4">DSM 12573</strain>
    </source>
</reference>
<dbReference type="InterPro" id="IPR055346">
    <property type="entry name" value="Fe-S_cluster_assembly_SufBD"/>
</dbReference>
<comment type="caution">
    <text evidence="3">The sequence shown here is derived from an EMBL/GenBank/DDBJ whole genome shotgun (WGS) entry which is preliminary data.</text>
</comment>
<dbReference type="InterPro" id="IPR000825">
    <property type="entry name" value="SUF_FeS_clus_asmbl_SufBD_core"/>
</dbReference>
<dbReference type="SUPFAM" id="SSF101960">
    <property type="entry name" value="Stabilizer of iron transporter SufD"/>
    <property type="match status" value="1"/>
</dbReference>
<keyword evidence="4" id="KW-1185">Reference proteome</keyword>
<dbReference type="GO" id="GO:0016226">
    <property type="term" value="P:iron-sulfur cluster assembly"/>
    <property type="evidence" value="ECO:0007669"/>
    <property type="project" value="InterPro"/>
</dbReference>
<feature type="region of interest" description="Disordered" evidence="1">
    <location>
        <begin position="1"/>
        <end position="22"/>
    </location>
</feature>
<accession>A0A7V8K8K0</accession>
<sequence>MPHLHARPPSPTRSPEPGDSRFLESFRTSFDALGAPDAQQLGDTRRQALDALLADGLPGPREEAWKYTPLRMLERRAFAAADPAPPAFDPALLEGIPAPRLVFVNGRHDAAHSDLSGLPEGAVLEPLSHTLAGGEPRDVGFLQRRYDHRSEVFARANAALADEGVVLRLEAGVRLPAPLHLVFVGVPQAGDRAWHLRHFLDLRNDAGLDIVEHQLAAGEHAHLANEVLHLHLGQRAAVRHARIQADAARATRFARTDAVLARDARYQRIDLELGAALSRHELNVRLEGDGARLVANGVLFGDGRRHVDTRLGIEHIARDTACELLWRGIADGRSRVVFHGGIGIRAGADGTDAALSNKNLLLSADAEIDTQPVLVIDADEVKAAHGATVGQLDANALFYMRSRGIPEAQAQRLMTLAFCREPLLVLEDDGLRKLLLARLDAALAAALGTGEPA</sequence>